<dbReference type="GO" id="GO:0000724">
    <property type="term" value="P:double-strand break repair via homologous recombination"/>
    <property type="evidence" value="ECO:0007669"/>
    <property type="project" value="TreeGrafter"/>
</dbReference>
<keyword evidence="8" id="KW-1185">Reference proteome</keyword>
<dbReference type="Proteomes" id="UP001642409">
    <property type="component" value="Unassembled WGS sequence"/>
</dbReference>
<evidence type="ECO:0000256" key="4">
    <source>
        <dbReference type="SAM" id="Coils"/>
    </source>
</evidence>
<reference evidence="6" key="1">
    <citation type="submission" date="2023-06" db="EMBL/GenBank/DDBJ databases">
        <authorList>
            <person name="Kurt Z."/>
        </authorList>
    </citation>
    <scope>NUCLEOTIDE SEQUENCE</scope>
</reference>
<comment type="similarity">
    <text evidence="1">Belongs to the SMC family. SMC5 subfamily.</text>
</comment>
<dbReference type="GO" id="GO:0003697">
    <property type="term" value="F:single-stranded DNA binding"/>
    <property type="evidence" value="ECO:0007669"/>
    <property type="project" value="TreeGrafter"/>
</dbReference>
<comment type="caution">
    <text evidence="6">The sequence shown here is derived from an EMBL/GenBank/DDBJ whole genome shotgun (WGS) entry which is preliminary data.</text>
</comment>
<keyword evidence="3 4" id="KW-0175">Coiled coil</keyword>
<organism evidence="6">
    <name type="scientific">Hexamita inflata</name>
    <dbReference type="NCBI Taxonomy" id="28002"/>
    <lineage>
        <taxon>Eukaryota</taxon>
        <taxon>Metamonada</taxon>
        <taxon>Diplomonadida</taxon>
        <taxon>Hexamitidae</taxon>
        <taxon>Hexamitinae</taxon>
        <taxon>Hexamita</taxon>
    </lineage>
</organism>
<feature type="coiled-coil region" evidence="4">
    <location>
        <begin position="639"/>
        <end position="697"/>
    </location>
</feature>
<evidence type="ECO:0000259" key="5">
    <source>
        <dbReference type="Pfam" id="PF02463"/>
    </source>
</evidence>
<evidence type="ECO:0000313" key="8">
    <source>
        <dbReference type="Proteomes" id="UP001642409"/>
    </source>
</evidence>
<feature type="coiled-coil region" evidence="4">
    <location>
        <begin position="252"/>
        <end position="293"/>
    </location>
</feature>
<protein>
    <recommendedName>
        <fullName evidence="2">Structural maintenance of chromosomes protein 5</fullName>
    </recommendedName>
</protein>
<dbReference type="PANTHER" id="PTHR45916">
    <property type="entry name" value="STRUCTURAL MAINTENANCE OF CHROMOSOMES PROTEIN 5"/>
    <property type="match status" value="1"/>
</dbReference>
<name>A0AA86P2X1_9EUKA</name>
<dbReference type="AlphaFoldDB" id="A0AA86P2X1"/>
<dbReference type="Gene3D" id="3.40.50.300">
    <property type="entry name" value="P-loop containing nucleotide triphosphate hydrolases"/>
    <property type="match status" value="2"/>
</dbReference>
<dbReference type="PANTHER" id="PTHR45916:SF1">
    <property type="entry name" value="STRUCTURAL MAINTENANCE OF CHROMOSOMES PROTEIN 5"/>
    <property type="match status" value="1"/>
</dbReference>
<proteinExistence type="inferred from homology"/>
<evidence type="ECO:0000313" key="6">
    <source>
        <dbReference type="EMBL" id="CAI9929810.1"/>
    </source>
</evidence>
<dbReference type="GO" id="GO:0005634">
    <property type="term" value="C:nucleus"/>
    <property type="evidence" value="ECO:0007669"/>
    <property type="project" value="TreeGrafter"/>
</dbReference>
<sequence length="1110" mass="128582">MSFKPGNIVQLRLQNFRALRDITIKFQPGINYFVAPNGHGKSSVLMGIVLGLGSDWKELQDLHRANQLVRESCSQGTVEIFLAEREVPVTKLTSNIRRITVTLGADKSTIFKLDGHQVSKLEIQKLVQKLRVFPDNPFTSMMQLEAQRITNEPPSKRLSYVLQLCGTEIEAQMNKTLKLKQNFKELKLVSQYDKAKNDFEQDYSNFKKGVQVQEQQKSIEDLKKKKLYLEQFNILSQAYELGHNQEMIEFEIKNETVRERDAQDQIVALQKELQKIDDKIEKLELKKKEQFKIMKIHSDDQEKQKHALKVIRNEYELQAKYYHQMKSQFDAQKSNKTQDMWAQKAELDDQLEQMKTKISKLEKEQEQLQSNTGMNNVFTQDIDSKLQKVNEQIYAIKNQKINFINQSGKFRSYLNAINDQYPTIEPNSTAFMLLPTINYIQIASGIQIPKTNAQQIVATLMGFDLYSLYTNSQDQFVYVTHQYKNYRGTATTVKKLESLSGKTYEEAYEISKQKLAQRNNQRIITNKIGDNYVRCSDIITGNPIIVCNIVQNFNMSIYIKSYGKNNKELTEDEIRAEVDYIFEANTSIARIFTDKKIYNCLRHNQKYIGRETGDLYDSEMSRQIMQFDPSKQYDTSDLLKEKSALEAKKQEQLRQLEDQQRQNEQRRHLIQQVMEQLNALKQDKRAAEQKRNDIQYHLDNNKVITKEELAAQSAELNKTKTKAAAVLMRIIHINDLVQAMLKNDSGLIIDIQKLQLQQKAMNEQIGALSSILIEIQDKVSKLQESKKLIDHELQEICYAVQNHFKHTDYKKLFKQYSESNQLAALIIELNLTTTTKEDLERVISRLAQQIQNISRQQIHDLPTLQSRILKNINLILRNYATLQKAAEQFIKSFEMSKERLEQFVGELSVQFKANLQKFNVNGGLSLKLFIEKTKSENIFNQLKKYVKSDFSQQFGAFQSQYKDCYGLVDLDLVNEVQRDRETDTGLSHQEFYQQLQEFKLIDMQLLEFEYLLNSYQPGLEIEHQFAKSESLKGASLSGGERSVISICLAACCKETNLILIDEINQGMDENFETAAHNLILQLGGQVLVSSPKLGQDMEFPPGVAVHVFIK</sequence>
<gene>
    <name evidence="7" type="ORF">HINF_LOCUS12924</name>
    <name evidence="6" type="ORF">HINF_LOCUS17455</name>
</gene>
<reference evidence="7 8" key="2">
    <citation type="submission" date="2024-07" db="EMBL/GenBank/DDBJ databases">
        <authorList>
            <person name="Akdeniz Z."/>
        </authorList>
    </citation>
    <scope>NUCLEOTIDE SEQUENCE [LARGE SCALE GENOMIC DNA]</scope>
</reference>
<dbReference type="GO" id="GO:0030915">
    <property type="term" value="C:Smc5-Smc6 complex"/>
    <property type="evidence" value="ECO:0007669"/>
    <property type="project" value="TreeGrafter"/>
</dbReference>
<evidence type="ECO:0000256" key="2">
    <source>
        <dbReference type="ARBA" id="ARBA00018687"/>
    </source>
</evidence>
<dbReference type="InterPro" id="IPR003395">
    <property type="entry name" value="RecF/RecN/SMC_N"/>
</dbReference>
<evidence type="ECO:0000313" key="7">
    <source>
        <dbReference type="EMBL" id="CAL5993134.1"/>
    </source>
</evidence>
<feature type="coiled-coil region" evidence="4">
    <location>
        <begin position="344"/>
        <end position="371"/>
    </location>
</feature>
<dbReference type="SUPFAM" id="SSF52540">
    <property type="entry name" value="P-loop containing nucleoside triphosphate hydrolases"/>
    <property type="match status" value="2"/>
</dbReference>
<dbReference type="EMBL" id="CAXDID020000029">
    <property type="protein sequence ID" value="CAL5993134.1"/>
    <property type="molecule type" value="Genomic_DNA"/>
</dbReference>
<dbReference type="InterPro" id="IPR027417">
    <property type="entry name" value="P-loop_NTPase"/>
</dbReference>
<accession>A0AA86P2X1</accession>
<feature type="domain" description="RecF/RecN/SMC N-terminal" evidence="5">
    <location>
        <begin position="8"/>
        <end position="1090"/>
    </location>
</feature>
<dbReference type="Pfam" id="PF02463">
    <property type="entry name" value="SMC_N"/>
    <property type="match status" value="1"/>
</dbReference>
<evidence type="ECO:0000256" key="3">
    <source>
        <dbReference type="ARBA" id="ARBA00023054"/>
    </source>
</evidence>
<evidence type="ECO:0000256" key="1">
    <source>
        <dbReference type="ARBA" id="ARBA00010171"/>
    </source>
</evidence>
<dbReference type="EMBL" id="CATOUU010000440">
    <property type="protein sequence ID" value="CAI9929810.1"/>
    <property type="molecule type" value="Genomic_DNA"/>
</dbReference>